<dbReference type="InterPro" id="IPR036396">
    <property type="entry name" value="Cyt_P450_sf"/>
</dbReference>
<keyword evidence="5" id="KW-0812">Transmembrane</keyword>
<dbReference type="OrthoDB" id="2802867at2759"/>
<sequence>MFYAIVSGVTLVLIALVLPRRRRGLPLPPGPRPRPFIGNLLDIPKQYEHFHFMAICEKYGDIVYLDALGMPIIVLGTQEIAFDLLEKRSAKYSDRRFSVMADL</sequence>
<dbReference type="STRING" id="139420.A0A371CWD5"/>
<dbReference type="Gene3D" id="1.10.630.10">
    <property type="entry name" value="Cytochrome P450"/>
    <property type="match status" value="1"/>
</dbReference>
<comment type="cofactor">
    <cofactor evidence="1">
        <name>heme</name>
        <dbReference type="ChEBI" id="CHEBI:30413"/>
    </cofactor>
</comment>
<keyword evidence="6" id="KW-0479">Metal-binding</keyword>
<evidence type="ECO:0000313" key="13">
    <source>
        <dbReference type="Proteomes" id="UP000256964"/>
    </source>
</evidence>
<accession>A0A371CWD5</accession>
<comment type="similarity">
    <text evidence="3">Belongs to the cytochrome P450 family.</text>
</comment>
<evidence type="ECO:0000313" key="12">
    <source>
        <dbReference type="EMBL" id="RDX44599.1"/>
    </source>
</evidence>
<dbReference type="InterPro" id="IPR050364">
    <property type="entry name" value="Cytochrome_P450_fung"/>
</dbReference>
<reference evidence="12 13" key="1">
    <citation type="journal article" date="2018" name="Biotechnol. Biofuels">
        <title>Integrative visual omics of the white-rot fungus Polyporus brumalis exposes the biotechnological potential of its oxidative enzymes for delignifying raw plant biomass.</title>
        <authorList>
            <person name="Miyauchi S."/>
            <person name="Rancon A."/>
            <person name="Drula E."/>
            <person name="Hage H."/>
            <person name="Chaduli D."/>
            <person name="Favel A."/>
            <person name="Grisel S."/>
            <person name="Henrissat B."/>
            <person name="Herpoel-Gimbert I."/>
            <person name="Ruiz-Duenas F.J."/>
            <person name="Chevret D."/>
            <person name="Hainaut M."/>
            <person name="Lin J."/>
            <person name="Wang M."/>
            <person name="Pangilinan J."/>
            <person name="Lipzen A."/>
            <person name="Lesage-Meessen L."/>
            <person name="Navarro D."/>
            <person name="Riley R."/>
            <person name="Grigoriev I.V."/>
            <person name="Zhou S."/>
            <person name="Raouche S."/>
            <person name="Rosso M.N."/>
        </authorList>
    </citation>
    <scope>NUCLEOTIDE SEQUENCE [LARGE SCALE GENOMIC DNA]</scope>
    <source>
        <strain evidence="12 13">BRFM 1820</strain>
    </source>
</reference>
<dbReference type="GO" id="GO:0004497">
    <property type="term" value="F:monooxygenase activity"/>
    <property type="evidence" value="ECO:0007669"/>
    <property type="project" value="UniProtKB-KW"/>
</dbReference>
<comment type="subcellular location">
    <subcellularLocation>
        <location evidence="2">Membrane</location>
    </subcellularLocation>
</comment>
<evidence type="ECO:0000256" key="7">
    <source>
        <dbReference type="ARBA" id="ARBA00022989"/>
    </source>
</evidence>
<evidence type="ECO:0000256" key="10">
    <source>
        <dbReference type="ARBA" id="ARBA00023033"/>
    </source>
</evidence>
<dbReference type="Proteomes" id="UP000256964">
    <property type="component" value="Unassembled WGS sequence"/>
</dbReference>
<evidence type="ECO:0000256" key="5">
    <source>
        <dbReference type="ARBA" id="ARBA00022692"/>
    </source>
</evidence>
<dbReference type="GO" id="GO:0016020">
    <property type="term" value="C:membrane"/>
    <property type="evidence" value="ECO:0007669"/>
    <property type="project" value="UniProtKB-SubCell"/>
</dbReference>
<evidence type="ECO:0000256" key="9">
    <source>
        <dbReference type="ARBA" id="ARBA00023004"/>
    </source>
</evidence>
<keyword evidence="9" id="KW-0408">Iron</keyword>
<keyword evidence="4" id="KW-0349">Heme</keyword>
<evidence type="ECO:0008006" key="14">
    <source>
        <dbReference type="Google" id="ProtNLM"/>
    </source>
</evidence>
<dbReference type="Pfam" id="PF00067">
    <property type="entry name" value="p450"/>
    <property type="match status" value="1"/>
</dbReference>
<gene>
    <name evidence="12" type="ORF">OH76DRAFT_1359434</name>
</gene>
<organism evidence="12 13">
    <name type="scientific">Lentinus brumalis</name>
    <dbReference type="NCBI Taxonomy" id="2498619"/>
    <lineage>
        <taxon>Eukaryota</taxon>
        <taxon>Fungi</taxon>
        <taxon>Dikarya</taxon>
        <taxon>Basidiomycota</taxon>
        <taxon>Agaricomycotina</taxon>
        <taxon>Agaricomycetes</taxon>
        <taxon>Polyporales</taxon>
        <taxon>Polyporaceae</taxon>
        <taxon>Lentinus</taxon>
    </lineage>
</organism>
<evidence type="ECO:0000256" key="6">
    <source>
        <dbReference type="ARBA" id="ARBA00022723"/>
    </source>
</evidence>
<evidence type="ECO:0000256" key="2">
    <source>
        <dbReference type="ARBA" id="ARBA00004370"/>
    </source>
</evidence>
<evidence type="ECO:0000256" key="4">
    <source>
        <dbReference type="ARBA" id="ARBA00022617"/>
    </source>
</evidence>
<dbReference type="PANTHER" id="PTHR46300">
    <property type="entry name" value="P450, PUTATIVE (EUROFUNG)-RELATED-RELATED"/>
    <property type="match status" value="1"/>
</dbReference>
<dbReference type="GO" id="GO:0016705">
    <property type="term" value="F:oxidoreductase activity, acting on paired donors, with incorporation or reduction of molecular oxygen"/>
    <property type="evidence" value="ECO:0007669"/>
    <property type="project" value="InterPro"/>
</dbReference>
<proteinExistence type="inferred from homology"/>
<keyword evidence="7" id="KW-1133">Transmembrane helix</keyword>
<dbReference type="EMBL" id="KZ857448">
    <property type="protein sequence ID" value="RDX44599.1"/>
    <property type="molecule type" value="Genomic_DNA"/>
</dbReference>
<dbReference type="AlphaFoldDB" id="A0A371CWD5"/>
<protein>
    <recommendedName>
        <fullName evidence="14">Cytochrome P450</fullName>
    </recommendedName>
</protein>
<dbReference type="InterPro" id="IPR001128">
    <property type="entry name" value="Cyt_P450"/>
</dbReference>
<keyword evidence="10" id="KW-0503">Monooxygenase</keyword>
<dbReference type="SUPFAM" id="SSF48264">
    <property type="entry name" value="Cytochrome P450"/>
    <property type="match status" value="1"/>
</dbReference>
<dbReference type="PANTHER" id="PTHR46300:SF1">
    <property type="entry name" value="P450, PUTATIVE (EUROFUNG)-RELATED"/>
    <property type="match status" value="1"/>
</dbReference>
<keyword evidence="11" id="KW-0472">Membrane</keyword>
<evidence type="ECO:0000256" key="1">
    <source>
        <dbReference type="ARBA" id="ARBA00001971"/>
    </source>
</evidence>
<evidence type="ECO:0000256" key="3">
    <source>
        <dbReference type="ARBA" id="ARBA00010617"/>
    </source>
</evidence>
<keyword evidence="8" id="KW-0560">Oxidoreductase</keyword>
<dbReference type="GO" id="GO:0005506">
    <property type="term" value="F:iron ion binding"/>
    <property type="evidence" value="ECO:0007669"/>
    <property type="project" value="InterPro"/>
</dbReference>
<evidence type="ECO:0000256" key="11">
    <source>
        <dbReference type="ARBA" id="ARBA00023136"/>
    </source>
</evidence>
<name>A0A371CWD5_9APHY</name>
<keyword evidence="13" id="KW-1185">Reference proteome</keyword>
<dbReference type="GO" id="GO:0020037">
    <property type="term" value="F:heme binding"/>
    <property type="evidence" value="ECO:0007669"/>
    <property type="project" value="InterPro"/>
</dbReference>
<evidence type="ECO:0000256" key="8">
    <source>
        <dbReference type="ARBA" id="ARBA00023002"/>
    </source>
</evidence>